<reference evidence="5" key="1">
    <citation type="journal article" date="2019" name="Int. J. Syst. Evol. Microbiol.">
        <title>The Global Catalogue of Microorganisms (GCM) 10K type strain sequencing project: providing services to taxonomists for standard genome sequencing and annotation.</title>
        <authorList>
            <consortium name="The Broad Institute Genomics Platform"/>
            <consortium name="The Broad Institute Genome Sequencing Center for Infectious Disease"/>
            <person name="Wu L."/>
            <person name="Ma J."/>
        </authorList>
    </citation>
    <scope>NUCLEOTIDE SEQUENCE [LARGE SCALE GENOMIC DNA]</scope>
    <source>
        <strain evidence="5">JCM 16221</strain>
    </source>
</reference>
<dbReference type="Proteomes" id="UP001501218">
    <property type="component" value="Unassembled WGS sequence"/>
</dbReference>
<dbReference type="SMART" id="SM00822">
    <property type="entry name" value="PKS_KR"/>
    <property type="match status" value="1"/>
</dbReference>
<keyword evidence="5" id="KW-1185">Reference proteome</keyword>
<gene>
    <name evidence="4" type="ORF">GCM10009854_33160</name>
</gene>
<comment type="caution">
    <text evidence="4">The sequence shown here is derived from an EMBL/GenBank/DDBJ whole genome shotgun (WGS) entry which is preliminary data.</text>
</comment>
<dbReference type="RefSeq" id="WP_344133009.1">
    <property type="nucleotide sequence ID" value="NZ_BAAARA010000010.1"/>
</dbReference>
<evidence type="ECO:0000259" key="3">
    <source>
        <dbReference type="SMART" id="SM00822"/>
    </source>
</evidence>
<accession>A0ABP5TL13</accession>
<dbReference type="InterPro" id="IPR057326">
    <property type="entry name" value="KR_dom"/>
</dbReference>
<evidence type="ECO:0000313" key="4">
    <source>
        <dbReference type="EMBL" id="GAA2352544.1"/>
    </source>
</evidence>
<dbReference type="Pfam" id="PF13561">
    <property type="entry name" value="adh_short_C2"/>
    <property type="match status" value="1"/>
</dbReference>
<sequence>MARSVLVTGGNRGIGLAIARAFEAAGDKVAVTHRGSGAPEGLFGVQCDVTDPDQVNAAFDEVEAAHGKVEVLVANAGITDDTLLLRMSEEQFGRVIDANLAGSYRVAKRAATGMLRNRFGRIIFISSVVGLSGGPGQVNYAASKAGLVGMSRSIARELGSRKITANVVAPGYVTTDMTDALPEDRKKEILGQIPAGRLGETEDIANAVRFLASDEAGYINGAVIPVDGGMGMGH</sequence>
<dbReference type="PROSITE" id="PS00061">
    <property type="entry name" value="ADH_SHORT"/>
    <property type="match status" value="1"/>
</dbReference>
<organism evidence="4 5">
    <name type="scientific">Saccharopolyspora halophila</name>
    <dbReference type="NCBI Taxonomy" id="405551"/>
    <lineage>
        <taxon>Bacteria</taxon>
        <taxon>Bacillati</taxon>
        <taxon>Actinomycetota</taxon>
        <taxon>Actinomycetes</taxon>
        <taxon>Pseudonocardiales</taxon>
        <taxon>Pseudonocardiaceae</taxon>
        <taxon>Saccharopolyspora</taxon>
    </lineage>
</organism>
<dbReference type="EMBL" id="BAAARA010000010">
    <property type="protein sequence ID" value="GAA2352544.1"/>
    <property type="molecule type" value="Genomic_DNA"/>
</dbReference>
<keyword evidence="2" id="KW-0560">Oxidoreductase</keyword>
<dbReference type="InterPro" id="IPR036291">
    <property type="entry name" value="NAD(P)-bd_dom_sf"/>
</dbReference>
<dbReference type="Gene3D" id="3.40.50.720">
    <property type="entry name" value="NAD(P)-binding Rossmann-like Domain"/>
    <property type="match status" value="1"/>
</dbReference>
<evidence type="ECO:0000256" key="2">
    <source>
        <dbReference type="ARBA" id="ARBA00023002"/>
    </source>
</evidence>
<evidence type="ECO:0000256" key="1">
    <source>
        <dbReference type="ARBA" id="ARBA00006484"/>
    </source>
</evidence>
<evidence type="ECO:0000313" key="5">
    <source>
        <dbReference type="Proteomes" id="UP001501218"/>
    </source>
</evidence>
<dbReference type="PANTHER" id="PTHR42760:SF133">
    <property type="entry name" value="3-OXOACYL-[ACYL-CARRIER-PROTEIN] REDUCTASE"/>
    <property type="match status" value="1"/>
</dbReference>
<dbReference type="InterPro" id="IPR020904">
    <property type="entry name" value="Sc_DH/Rdtase_CS"/>
</dbReference>
<dbReference type="PRINTS" id="PR00081">
    <property type="entry name" value="GDHRDH"/>
</dbReference>
<comment type="similarity">
    <text evidence="1">Belongs to the short-chain dehydrogenases/reductases (SDR) family.</text>
</comment>
<name>A0ABP5TL13_9PSEU</name>
<dbReference type="NCBIfam" id="NF009466">
    <property type="entry name" value="PRK12826.1-2"/>
    <property type="match status" value="1"/>
</dbReference>
<protein>
    <submittedName>
        <fullName evidence="4">Beta-ketoacyl-ACP reductase</fullName>
    </submittedName>
</protein>
<dbReference type="CDD" id="cd05333">
    <property type="entry name" value="BKR_SDR_c"/>
    <property type="match status" value="1"/>
</dbReference>
<feature type="domain" description="Ketoreductase" evidence="3">
    <location>
        <begin position="3"/>
        <end position="192"/>
    </location>
</feature>
<dbReference type="SUPFAM" id="SSF51735">
    <property type="entry name" value="NAD(P)-binding Rossmann-fold domains"/>
    <property type="match status" value="1"/>
</dbReference>
<proteinExistence type="inferred from homology"/>
<dbReference type="InterPro" id="IPR002347">
    <property type="entry name" value="SDR_fam"/>
</dbReference>
<dbReference type="PANTHER" id="PTHR42760">
    <property type="entry name" value="SHORT-CHAIN DEHYDROGENASES/REDUCTASES FAMILY MEMBER"/>
    <property type="match status" value="1"/>
</dbReference>
<dbReference type="PRINTS" id="PR00080">
    <property type="entry name" value="SDRFAMILY"/>
</dbReference>